<name>A0A067KIF1_JATCU</name>
<dbReference type="AlphaFoldDB" id="A0A067KIF1"/>
<gene>
    <name evidence="2" type="ORF">JCGZ_09869</name>
</gene>
<sequence>MPLELRSLQGRAGFVSSAEKETGRRLAPVEPSPEGEGMERNVCHCPQGEEEEGEKKKRKEESRASRLLAQGSILS</sequence>
<protein>
    <submittedName>
        <fullName evidence="2">Uncharacterized protein</fullName>
    </submittedName>
</protein>
<dbReference type="Proteomes" id="UP000027138">
    <property type="component" value="Unassembled WGS sequence"/>
</dbReference>
<feature type="region of interest" description="Disordered" evidence="1">
    <location>
        <begin position="1"/>
        <end position="75"/>
    </location>
</feature>
<accession>A0A067KIF1</accession>
<reference evidence="2 3" key="1">
    <citation type="journal article" date="2014" name="PLoS ONE">
        <title>Global Analysis of Gene Expression Profiles in Physic Nut (Jatropha curcas L.) Seedlings Exposed to Salt Stress.</title>
        <authorList>
            <person name="Zhang L."/>
            <person name="Zhang C."/>
            <person name="Wu P."/>
            <person name="Chen Y."/>
            <person name="Li M."/>
            <person name="Jiang H."/>
            <person name="Wu G."/>
        </authorList>
    </citation>
    <scope>NUCLEOTIDE SEQUENCE [LARGE SCALE GENOMIC DNA]</scope>
    <source>
        <strain evidence="3">cv. GZQX0401</strain>
        <tissue evidence="2">Young leaves</tissue>
    </source>
</reference>
<evidence type="ECO:0000313" key="2">
    <source>
        <dbReference type="EMBL" id="KDP35897.1"/>
    </source>
</evidence>
<evidence type="ECO:0000256" key="1">
    <source>
        <dbReference type="SAM" id="MobiDB-lite"/>
    </source>
</evidence>
<organism evidence="2 3">
    <name type="scientific">Jatropha curcas</name>
    <name type="common">Barbados nut</name>
    <dbReference type="NCBI Taxonomy" id="180498"/>
    <lineage>
        <taxon>Eukaryota</taxon>
        <taxon>Viridiplantae</taxon>
        <taxon>Streptophyta</taxon>
        <taxon>Embryophyta</taxon>
        <taxon>Tracheophyta</taxon>
        <taxon>Spermatophyta</taxon>
        <taxon>Magnoliopsida</taxon>
        <taxon>eudicotyledons</taxon>
        <taxon>Gunneridae</taxon>
        <taxon>Pentapetalae</taxon>
        <taxon>rosids</taxon>
        <taxon>fabids</taxon>
        <taxon>Malpighiales</taxon>
        <taxon>Euphorbiaceae</taxon>
        <taxon>Crotonoideae</taxon>
        <taxon>Jatropheae</taxon>
        <taxon>Jatropha</taxon>
    </lineage>
</organism>
<evidence type="ECO:0000313" key="3">
    <source>
        <dbReference type="Proteomes" id="UP000027138"/>
    </source>
</evidence>
<keyword evidence="3" id="KW-1185">Reference proteome</keyword>
<proteinExistence type="predicted"/>
<feature type="compositionally biased region" description="Basic and acidic residues" evidence="1">
    <location>
        <begin position="53"/>
        <end position="64"/>
    </location>
</feature>
<dbReference type="EMBL" id="KK914463">
    <property type="protein sequence ID" value="KDP35897.1"/>
    <property type="molecule type" value="Genomic_DNA"/>
</dbReference>